<dbReference type="RefSeq" id="WP_143477817.1">
    <property type="nucleotide sequence ID" value="NZ_FXAG01000011.1"/>
</dbReference>
<gene>
    <name evidence="2" type="ORF">SAMN02745746_02315</name>
</gene>
<dbReference type="AlphaFoldDB" id="A0A1Y6BVT5"/>
<evidence type="ECO:0000256" key="1">
    <source>
        <dbReference type="SAM" id="SignalP"/>
    </source>
</evidence>
<dbReference type="EMBL" id="FXAG01000011">
    <property type="protein sequence ID" value="SMF27627.1"/>
    <property type="molecule type" value="Genomic_DNA"/>
</dbReference>
<evidence type="ECO:0000313" key="3">
    <source>
        <dbReference type="Proteomes" id="UP000192920"/>
    </source>
</evidence>
<feature type="signal peptide" evidence="1">
    <location>
        <begin position="1"/>
        <end position="25"/>
    </location>
</feature>
<proteinExistence type="predicted"/>
<protein>
    <submittedName>
        <fullName evidence="2">Uncharacterized protein</fullName>
    </submittedName>
</protein>
<name>A0A1Y6BVT5_9NEIS</name>
<keyword evidence="1" id="KW-0732">Signal</keyword>
<evidence type="ECO:0000313" key="2">
    <source>
        <dbReference type="EMBL" id="SMF27627.1"/>
    </source>
</evidence>
<reference evidence="3" key="1">
    <citation type="submission" date="2017-04" db="EMBL/GenBank/DDBJ databases">
        <authorList>
            <person name="Varghese N."/>
            <person name="Submissions S."/>
        </authorList>
    </citation>
    <scope>NUCLEOTIDE SEQUENCE [LARGE SCALE GENOMIC DNA]</scope>
    <source>
        <strain evidence="3">DSM 22618</strain>
    </source>
</reference>
<sequence length="123" mass="13205">MKLLRLVLTFLLLLAIPFLGVPASAMPQTSPCPMQSDMTHRMDMASDHHCCQMAEAANPDSSSKAKSSSPCKFGQDCQLGQVYSPAVASIAFQTLPATPIIAVHPDTVMSSHDPSGLWRPPQI</sequence>
<keyword evidence="3" id="KW-1185">Reference proteome</keyword>
<organism evidence="2 3">
    <name type="scientific">Pseudogulbenkiania subflava DSM 22618</name>
    <dbReference type="NCBI Taxonomy" id="1123014"/>
    <lineage>
        <taxon>Bacteria</taxon>
        <taxon>Pseudomonadati</taxon>
        <taxon>Pseudomonadota</taxon>
        <taxon>Betaproteobacteria</taxon>
        <taxon>Neisseriales</taxon>
        <taxon>Chromobacteriaceae</taxon>
        <taxon>Pseudogulbenkiania</taxon>
    </lineage>
</organism>
<dbReference type="Proteomes" id="UP000192920">
    <property type="component" value="Unassembled WGS sequence"/>
</dbReference>
<accession>A0A1Y6BVT5</accession>
<feature type="chain" id="PRO_5012915660" evidence="1">
    <location>
        <begin position="26"/>
        <end position="123"/>
    </location>
</feature>
<dbReference type="STRING" id="1123014.SAMN02745746_02315"/>